<dbReference type="PROSITE" id="PS50846">
    <property type="entry name" value="HMA_2"/>
    <property type="match status" value="1"/>
</dbReference>
<dbReference type="Pfam" id="PF00403">
    <property type="entry name" value="HMA"/>
    <property type="match status" value="1"/>
</dbReference>
<evidence type="ECO:0000259" key="2">
    <source>
        <dbReference type="PROSITE" id="PS50846"/>
    </source>
</evidence>
<comment type="caution">
    <text evidence="3">The sequence shown here is derived from an EMBL/GenBank/DDBJ whole genome shotgun (WGS) entry which is preliminary data.</text>
</comment>
<evidence type="ECO:0000313" key="4">
    <source>
        <dbReference type="Proteomes" id="UP000749471"/>
    </source>
</evidence>
<dbReference type="InterPro" id="IPR006121">
    <property type="entry name" value="HMA_dom"/>
</dbReference>
<organism evidence="3 4">
    <name type="scientific">Tissierella simiarum</name>
    <dbReference type="NCBI Taxonomy" id="2841534"/>
    <lineage>
        <taxon>Bacteria</taxon>
        <taxon>Bacillati</taxon>
        <taxon>Bacillota</taxon>
        <taxon>Tissierellia</taxon>
        <taxon>Tissierellales</taxon>
        <taxon>Tissierellaceae</taxon>
        <taxon>Tissierella</taxon>
    </lineage>
</organism>
<dbReference type="Proteomes" id="UP000749471">
    <property type="component" value="Unassembled WGS sequence"/>
</dbReference>
<dbReference type="RefSeq" id="WP_216520133.1">
    <property type="nucleotide sequence ID" value="NZ_JAHLPM010000010.1"/>
</dbReference>
<evidence type="ECO:0000256" key="1">
    <source>
        <dbReference type="ARBA" id="ARBA00022723"/>
    </source>
</evidence>
<name>A0ABS6E774_9FIRM</name>
<proteinExistence type="predicted"/>
<evidence type="ECO:0000313" key="3">
    <source>
        <dbReference type="EMBL" id="MBU5438770.1"/>
    </source>
</evidence>
<gene>
    <name evidence="3" type="ORF">KQI42_12150</name>
</gene>
<keyword evidence="1" id="KW-0479">Metal-binding</keyword>
<feature type="domain" description="HMA" evidence="2">
    <location>
        <begin position="2"/>
        <end position="68"/>
    </location>
</feature>
<dbReference type="EMBL" id="JAHLPM010000010">
    <property type="protein sequence ID" value="MBU5438770.1"/>
    <property type="molecule type" value="Genomic_DNA"/>
</dbReference>
<accession>A0ABS6E774</accession>
<sequence length="71" mass="7926">MITKTYQLETLTCPNCMAKIEGALKKTKGVKESEVLFNSSRAKVTFEESIVDSEVIKNTIEKLGFKVLGEK</sequence>
<protein>
    <submittedName>
        <fullName evidence="3">Heavy-metal-associated domain-containing protein</fullName>
    </submittedName>
</protein>
<dbReference type="CDD" id="cd00371">
    <property type="entry name" value="HMA"/>
    <property type="match status" value="1"/>
</dbReference>
<dbReference type="InterPro" id="IPR017969">
    <property type="entry name" value="Heavy-metal-associated_CS"/>
</dbReference>
<dbReference type="PROSITE" id="PS01047">
    <property type="entry name" value="HMA_1"/>
    <property type="match status" value="1"/>
</dbReference>
<keyword evidence="4" id="KW-1185">Reference proteome</keyword>
<reference evidence="3 4" key="1">
    <citation type="submission" date="2021-06" db="EMBL/GenBank/DDBJ databases">
        <authorList>
            <person name="Sun Q."/>
            <person name="Li D."/>
        </authorList>
    </citation>
    <scope>NUCLEOTIDE SEQUENCE [LARGE SCALE GENOMIC DNA]</scope>
    <source>
        <strain evidence="3 4">MSJ-40</strain>
    </source>
</reference>